<dbReference type="SUPFAM" id="SSF51735">
    <property type="entry name" value="NAD(P)-binding Rossmann-fold domains"/>
    <property type="match status" value="1"/>
</dbReference>
<dbReference type="Proteomes" id="UP000452235">
    <property type="component" value="Unassembled WGS sequence"/>
</dbReference>
<gene>
    <name evidence="1" type="ORF">ATEIFO6365_0009029200</name>
</gene>
<dbReference type="OrthoDB" id="204377at2759"/>
<dbReference type="GO" id="GO:0004764">
    <property type="term" value="F:shikimate 3-dehydrogenase (NADP+) activity"/>
    <property type="evidence" value="ECO:0007669"/>
    <property type="project" value="InterPro"/>
</dbReference>
<accession>A0A5M3Z801</accession>
<keyword evidence="2" id="KW-1185">Reference proteome</keyword>
<dbReference type="UniPathway" id="UPA00053">
    <property type="reaction ID" value="UER00087"/>
</dbReference>
<sequence length="288" mass="31429">MSASKTYYIFGQGISQSLSPVIHNAGFLYHGLPHHYTIQECPDLDAVRPLMEDPAFGGSSITMPHKLSASKFCDSIADSATTIGAINTLAVRHGPPNDGASGRSVHGDNTDWYGLYSLITEYLMQHQLDAPVGLVIGAGGAARAGVYALIRAGIKHIYLANRTLETARKVAQDFQCLSKVIPVGFPTRLPEAPDIIIGTTPGQAYPTEAFVDLFQKECGLCIEMAYKPRVTHLLAAAMKHTSWVKADGLEVLLRQAFEQFRLWTGLEPPEGVMRKAVADEIRKREHTL</sequence>
<evidence type="ECO:0000313" key="1">
    <source>
        <dbReference type="EMBL" id="GFF18929.1"/>
    </source>
</evidence>
<dbReference type="CDD" id="cd01065">
    <property type="entry name" value="NAD_bind_Shikimate_DH"/>
    <property type="match status" value="1"/>
</dbReference>
<comment type="caution">
    <text evidence="1">The sequence shown here is derived from an EMBL/GenBank/DDBJ whole genome shotgun (WGS) entry which is preliminary data.</text>
</comment>
<dbReference type="Pfam" id="PF08501">
    <property type="entry name" value="Shikimate_dh_N"/>
    <property type="match status" value="1"/>
</dbReference>
<dbReference type="GO" id="GO:0019632">
    <property type="term" value="P:shikimate metabolic process"/>
    <property type="evidence" value="ECO:0007669"/>
    <property type="project" value="TreeGrafter"/>
</dbReference>
<dbReference type="GO" id="GO:0009423">
    <property type="term" value="P:chorismate biosynthetic process"/>
    <property type="evidence" value="ECO:0007669"/>
    <property type="project" value="UniProtKB-UniPathway"/>
</dbReference>
<dbReference type="Pfam" id="PF01488">
    <property type="entry name" value="Shikimate_DH"/>
    <property type="match status" value="1"/>
</dbReference>
<reference evidence="1 2" key="1">
    <citation type="submission" date="2020-01" db="EMBL/GenBank/DDBJ databases">
        <title>Aspergillus terreus IFO 6365 whole genome shotgun sequence.</title>
        <authorList>
            <person name="Kanamasa S."/>
            <person name="Takahashi H."/>
        </authorList>
    </citation>
    <scope>NUCLEOTIDE SEQUENCE [LARGE SCALE GENOMIC DNA]</scope>
    <source>
        <strain evidence="1 2">IFO 6365</strain>
    </source>
</reference>
<dbReference type="InterPro" id="IPR046346">
    <property type="entry name" value="Aminoacid_DH-like_N_sf"/>
</dbReference>
<dbReference type="VEuPathDB" id="FungiDB:ATEG_07672"/>
<dbReference type="AlphaFoldDB" id="A0A5M3Z801"/>
<dbReference type="InterPro" id="IPR022893">
    <property type="entry name" value="Shikimate_DH_fam"/>
</dbReference>
<dbReference type="InterPro" id="IPR041121">
    <property type="entry name" value="SDH_C"/>
</dbReference>
<dbReference type="PANTHER" id="PTHR21089">
    <property type="entry name" value="SHIKIMATE DEHYDROGENASE"/>
    <property type="match status" value="1"/>
</dbReference>
<protein>
    <submittedName>
        <fullName evidence="1">Shikimate / quinate 5-dehydrogenase</fullName>
    </submittedName>
</protein>
<dbReference type="Pfam" id="PF18317">
    <property type="entry name" value="SDH_C"/>
    <property type="match status" value="1"/>
</dbReference>
<dbReference type="InterPro" id="IPR013708">
    <property type="entry name" value="Shikimate_DH-bd_N"/>
</dbReference>
<dbReference type="InterPro" id="IPR006151">
    <property type="entry name" value="Shikm_DH/Glu-tRNA_Rdtase"/>
</dbReference>
<organism evidence="1 2">
    <name type="scientific">Aspergillus terreus</name>
    <dbReference type="NCBI Taxonomy" id="33178"/>
    <lineage>
        <taxon>Eukaryota</taxon>
        <taxon>Fungi</taxon>
        <taxon>Dikarya</taxon>
        <taxon>Ascomycota</taxon>
        <taxon>Pezizomycotina</taxon>
        <taxon>Eurotiomycetes</taxon>
        <taxon>Eurotiomycetidae</taxon>
        <taxon>Eurotiales</taxon>
        <taxon>Aspergillaceae</taxon>
        <taxon>Aspergillus</taxon>
        <taxon>Aspergillus subgen. Circumdati</taxon>
    </lineage>
</organism>
<dbReference type="EMBL" id="BLJY01000009">
    <property type="protein sequence ID" value="GFF18929.1"/>
    <property type="molecule type" value="Genomic_DNA"/>
</dbReference>
<evidence type="ECO:0000313" key="2">
    <source>
        <dbReference type="Proteomes" id="UP000452235"/>
    </source>
</evidence>
<dbReference type="Gene3D" id="3.40.50.10860">
    <property type="entry name" value="Leucine Dehydrogenase, chain A, domain 1"/>
    <property type="match status" value="1"/>
</dbReference>
<proteinExistence type="predicted"/>
<dbReference type="PANTHER" id="PTHR21089:SF26">
    <property type="entry name" value="AROM POLYPEPTIDE, PUTATIVE-RELATED"/>
    <property type="match status" value="1"/>
</dbReference>
<dbReference type="SUPFAM" id="SSF53223">
    <property type="entry name" value="Aminoacid dehydrogenase-like, N-terminal domain"/>
    <property type="match status" value="1"/>
</dbReference>
<name>A0A5M3Z801_ASPTE</name>
<dbReference type="InterPro" id="IPR036291">
    <property type="entry name" value="NAD(P)-bd_dom_sf"/>
</dbReference>
<dbReference type="Gene3D" id="3.40.50.720">
    <property type="entry name" value="NAD(P)-binding Rossmann-like Domain"/>
    <property type="match status" value="1"/>
</dbReference>